<dbReference type="InterPro" id="IPR012657">
    <property type="entry name" value="23S_rRNA-intervening_sequence"/>
</dbReference>
<dbReference type="SUPFAM" id="SSF158446">
    <property type="entry name" value="IVS-encoded protein-like"/>
    <property type="match status" value="1"/>
</dbReference>
<comment type="caution">
    <text evidence="1">The sequence shown here is derived from an EMBL/GenBank/DDBJ whole genome shotgun (WGS) entry which is preliminary data.</text>
</comment>
<keyword evidence="2" id="KW-1185">Reference proteome</keyword>
<evidence type="ECO:0000313" key="2">
    <source>
        <dbReference type="Proteomes" id="UP000246278"/>
    </source>
</evidence>
<dbReference type="OrthoDB" id="5515766at2"/>
<dbReference type="Proteomes" id="UP000246278">
    <property type="component" value="Unassembled WGS sequence"/>
</dbReference>
<evidence type="ECO:0008006" key="3">
    <source>
        <dbReference type="Google" id="ProtNLM"/>
    </source>
</evidence>
<name>A0A317T6W4_9CHLB</name>
<organism evidence="1 2">
    <name type="scientific">Prosthecochloris marina</name>
    <dbReference type="NCBI Taxonomy" id="2017681"/>
    <lineage>
        <taxon>Bacteria</taxon>
        <taxon>Pseudomonadati</taxon>
        <taxon>Chlorobiota</taxon>
        <taxon>Chlorobiia</taxon>
        <taxon>Chlorobiales</taxon>
        <taxon>Chlorobiaceae</taxon>
        <taxon>Prosthecochloris</taxon>
    </lineage>
</organism>
<reference evidence="2" key="1">
    <citation type="submission" date="2017-10" db="EMBL/GenBank/DDBJ databases">
        <authorList>
            <person name="Gaisin V.A."/>
            <person name="Rysina M.S."/>
            <person name="Grouzdev D.S."/>
        </authorList>
    </citation>
    <scope>NUCLEOTIDE SEQUENCE [LARGE SCALE GENOMIC DNA]</scope>
    <source>
        <strain evidence="2">V1</strain>
    </source>
</reference>
<gene>
    <name evidence="1" type="ORF">CR164_11750</name>
</gene>
<accession>A0A317T6W4</accession>
<dbReference type="AlphaFoldDB" id="A0A317T6W4"/>
<dbReference type="Gene3D" id="1.20.1440.60">
    <property type="entry name" value="23S rRNA-intervening sequence"/>
    <property type="match status" value="1"/>
</dbReference>
<proteinExistence type="predicted"/>
<protein>
    <recommendedName>
        <fullName evidence="3">Four helix bundle protein</fullName>
    </recommendedName>
</protein>
<sequence length="68" mass="7584">MKRITYSRVPSIENVIAKASCAEVRSQLYVAFGVGYVSEADFSVLKRKVFEVSRIISGLRTSVAKQRS</sequence>
<evidence type="ECO:0000313" key="1">
    <source>
        <dbReference type="EMBL" id="PWW81206.1"/>
    </source>
</evidence>
<dbReference type="RefSeq" id="WP_110024189.1">
    <property type="nucleotide sequence ID" value="NZ_PDNZ01000009.1"/>
</dbReference>
<dbReference type="NCBIfam" id="TIGR02436">
    <property type="entry name" value="four helix bundle protein"/>
    <property type="match status" value="1"/>
</dbReference>
<dbReference type="InterPro" id="IPR036583">
    <property type="entry name" value="23S_rRNA_IVS_sf"/>
</dbReference>
<dbReference type="EMBL" id="PDNZ01000009">
    <property type="protein sequence ID" value="PWW81206.1"/>
    <property type="molecule type" value="Genomic_DNA"/>
</dbReference>